<dbReference type="Proteomes" id="UP001487740">
    <property type="component" value="Unassembled WGS sequence"/>
</dbReference>
<feature type="domain" description="C-type lectin" evidence="3">
    <location>
        <begin position="105"/>
        <end position="264"/>
    </location>
</feature>
<dbReference type="SMART" id="SM00034">
    <property type="entry name" value="CLECT"/>
    <property type="match status" value="1"/>
</dbReference>
<feature type="region of interest" description="Disordered" evidence="2">
    <location>
        <begin position="1"/>
        <end position="42"/>
    </location>
</feature>
<dbReference type="PROSITE" id="PS50041">
    <property type="entry name" value="C_TYPE_LECTIN_2"/>
    <property type="match status" value="1"/>
</dbReference>
<evidence type="ECO:0000259" key="3">
    <source>
        <dbReference type="PROSITE" id="PS50041"/>
    </source>
</evidence>
<dbReference type="AlphaFoldDB" id="A0AAW0TXV9"/>
<dbReference type="InterPro" id="IPR016187">
    <property type="entry name" value="CTDL_fold"/>
</dbReference>
<evidence type="ECO:0000313" key="4">
    <source>
        <dbReference type="EMBL" id="KAK8392371.1"/>
    </source>
</evidence>
<dbReference type="SUPFAM" id="SSF56436">
    <property type="entry name" value="C-type lectin-like"/>
    <property type="match status" value="1"/>
</dbReference>
<keyword evidence="5" id="KW-1185">Reference proteome</keyword>
<evidence type="ECO:0000313" key="5">
    <source>
        <dbReference type="Proteomes" id="UP001487740"/>
    </source>
</evidence>
<evidence type="ECO:0000256" key="1">
    <source>
        <dbReference type="ARBA" id="ARBA00023157"/>
    </source>
</evidence>
<accession>A0AAW0TXV9</accession>
<evidence type="ECO:0000256" key="2">
    <source>
        <dbReference type="SAM" id="MobiDB-lite"/>
    </source>
</evidence>
<sequence>MAGMKQEGWKGRKNGGGRRSALPRQCSASPHGDKKEDQTLSQRLSSKSKMLLRHLALLALLVAVTWAQRQGLRPGQGQHQGGGRELIRPDPEACRNRVNHAATFHNGHYYFFSWSHGPTRQHERDWLDARNICRKHCQDLVSIETQEEANFVTDNLRSGNVKYIWTSGRKCNFEGCDRPDLQPSIINGWFWSGSNVRIPATNITHVWRGDWSHTGGSGTPQPDNREFGENGNDEACIAVLNNFYQDGIKWHDVSCNHVKPWICEDSDDLLNFARSRFPNIP</sequence>
<name>A0AAW0TXV9_SCYPA</name>
<protein>
    <recommendedName>
        <fullName evidence="3">C-type lectin domain-containing protein</fullName>
    </recommendedName>
</protein>
<dbReference type="PROSITE" id="PS00615">
    <property type="entry name" value="C_TYPE_LECTIN_1"/>
    <property type="match status" value="1"/>
</dbReference>
<organism evidence="4 5">
    <name type="scientific">Scylla paramamosain</name>
    <name type="common">Mud crab</name>
    <dbReference type="NCBI Taxonomy" id="85552"/>
    <lineage>
        <taxon>Eukaryota</taxon>
        <taxon>Metazoa</taxon>
        <taxon>Ecdysozoa</taxon>
        <taxon>Arthropoda</taxon>
        <taxon>Crustacea</taxon>
        <taxon>Multicrustacea</taxon>
        <taxon>Malacostraca</taxon>
        <taxon>Eumalacostraca</taxon>
        <taxon>Eucarida</taxon>
        <taxon>Decapoda</taxon>
        <taxon>Pleocyemata</taxon>
        <taxon>Brachyura</taxon>
        <taxon>Eubrachyura</taxon>
        <taxon>Portunoidea</taxon>
        <taxon>Portunidae</taxon>
        <taxon>Portuninae</taxon>
        <taxon>Scylla</taxon>
    </lineage>
</organism>
<dbReference type="InterPro" id="IPR018378">
    <property type="entry name" value="C-type_lectin_CS"/>
</dbReference>
<dbReference type="EMBL" id="JARAKH010000022">
    <property type="protein sequence ID" value="KAK8392371.1"/>
    <property type="molecule type" value="Genomic_DNA"/>
</dbReference>
<dbReference type="PANTHER" id="PTHR21407">
    <property type="entry name" value="RE43931P-RELATED"/>
    <property type="match status" value="1"/>
</dbReference>
<comment type="caution">
    <text evidence="4">The sequence shown here is derived from an EMBL/GenBank/DDBJ whole genome shotgun (WGS) entry which is preliminary data.</text>
</comment>
<dbReference type="InterPro" id="IPR016186">
    <property type="entry name" value="C-type_lectin-like/link_sf"/>
</dbReference>
<reference evidence="4 5" key="1">
    <citation type="submission" date="2023-03" db="EMBL/GenBank/DDBJ databases">
        <title>High-quality genome of Scylla paramamosain provides insights in environmental adaptation.</title>
        <authorList>
            <person name="Zhang L."/>
        </authorList>
    </citation>
    <scope>NUCLEOTIDE SEQUENCE [LARGE SCALE GENOMIC DNA]</scope>
    <source>
        <strain evidence="4">LZ_2023a</strain>
        <tissue evidence="4">Muscle</tissue>
    </source>
</reference>
<dbReference type="PANTHER" id="PTHR21407:SF1">
    <property type="entry name" value="RE43931P"/>
    <property type="match status" value="1"/>
</dbReference>
<keyword evidence="1" id="KW-1015">Disulfide bond</keyword>
<gene>
    <name evidence="4" type="ORF">O3P69_014617</name>
</gene>
<dbReference type="InterPro" id="IPR001304">
    <property type="entry name" value="C-type_lectin-like"/>
</dbReference>
<dbReference type="CDD" id="cd00037">
    <property type="entry name" value="CLECT"/>
    <property type="match status" value="1"/>
</dbReference>
<dbReference type="Gene3D" id="3.10.100.10">
    <property type="entry name" value="Mannose-Binding Protein A, subunit A"/>
    <property type="match status" value="1"/>
</dbReference>
<proteinExistence type="predicted"/>